<gene>
    <name evidence="7" type="ORF">OBBRIDRAFT_789737</name>
</gene>
<dbReference type="PRINTS" id="PR00403">
    <property type="entry name" value="WWDOMAIN"/>
</dbReference>
<feature type="region of interest" description="Disordered" evidence="5">
    <location>
        <begin position="1"/>
        <end position="20"/>
    </location>
</feature>
<dbReference type="GO" id="GO:0003713">
    <property type="term" value="F:transcription coactivator activity"/>
    <property type="evidence" value="ECO:0007669"/>
    <property type="project" value="TreeGrafter"/>
</dbReference>
<evidence type="ECO:0000256" key="3">
    <source>
        <dbReference type="ARBA" id="ARBA00022490"/>
    </source>
</evidence>
<comment type="subcellular location">
    <subcellularLocation>
        <location evidence="2">Cytoplasm</location>
    </subcellularLocation>
    <subcellularLocation>
        <location evidence="1">Nucleus</location>
    </subcellularLocation>
</comment>
<feature type="domain" description="WW" evidence="6">
    <location>
        <begin position="18"/>
        <end position="51"/>
    </location>
</feature>
<dbReference type="GO" id="GO:0005737">
    <property type="term" value="C:cytoplasm"/>
    <property type="evidence" value="ECO:0007669"/>
    <property type="project" value="UniProtKB-SubCell"/>
</dbReference>
<dbReference type="Pfam" id="PF00397">
    <property type="entry name" value="WW"/>
    <property type="match status" value="2"/>
</dbReference>
<dbReference type="GO" id="GO:0005634">
    <property type="term" value="C:nucleus"/>
    <property type="evidence" value="ECO:0007669"/>
    <property type="project" value="UniProtKB-SubCell"/>
</dbReference>
<keyword evidence="3" id="KW-0963">Cytoplasm</keyword>
<evidence type="ECO:0000256" key="1">
    <source>
        <dbReference type="ARBA" id="ARBA00004123"/>
    </source>
</evidence>
<dbReference type="InterPro" id="IPR036020">
    <property type="entry name" value="WW_dom_sf"/>
</dbReference>
<dbReference type="EMBL" id="KV722348">
    <property type="protein sequence ID" value="OCH94030.1"/>
    <property type="molecule type" value="Genomic_DNA"/>
</dbReference>
<dbReference type="GO" id="GO:0045944">
    <property type="term" value="P:positive regulation of transcription by RNA polymerase II"/>
    <property type="evidence" value="ECO:0007669"/>
    <property type="project" value="TreeGrafter"/>
</dbReference>
<dbReference type="Gene3D" id="2.20.70.10">
    <property type="match status" value="2"/>
</dbReference>
<dbReference type="InterPro" id="IPR001202">
    <property type="entry name" value="WW_dom"/>
</dbReference>
<dbReference type="OrthoDB" id="3045089at2759"/>
<reference evidence="7 8" key="1">
    <citation type="submission" date="2016-07" db="EMBL/GenBank/DDBJ databases">
        <title>Draft genome of the white-rot fungus Obba rivulosa 3A-2.</title>
        <authorList>
            <consortium name="DOE Joint Genome Institute"/>
            <person name="Miettinen O."/>
            <person name="Riley R."/>
            <person name="Acob R."/>
            <person name="Barry K."/>
            <person name="Cullen D."/>
            <person name="De Vries R."/>
            <person name="Hainaut M."/>
            <person name="Hatakka A."/>
            <person name="Henrissat B."/>
            <person name="Hilden K."/>
            <person name="Kuo R."/>
            <person name="Labutti K."/>
            <person name="Lipzen A."/>
            <person name="Makela M.R."/>
            <person name="Sandor L."/>
            <person name="Spatafora J.W."/>
            <person name="Grigoriev I.V."/>
            <person name="Hibbett D.S."/>
        </authorList>
    </citation>
    <scope>NUCLEOTIDE SEQUENCE [LARGE SCALE GENOMIC DNA]</scope>
    <source>
        <strain evidence="7 8">3A-2</strain>
    </source>
</reference>
<name>A0A8E2DQP5_9APHY</name>
<evidence type="ECO:0000256" key="5">
    <source>
        <dbReference type="SAM" id="MobiDB-lite"/>
    </source>
</evidence>
<dbReference type="InterPro" id="IPR051583">
    <property type="entry name" value="YAP1"/>
</dbReference>
<dbReference type="SMART" id="SM00456">
    <property type="entry name" value="WW"/>
    <property type="match status" value="2"/>
</dbReference>
<dbReference type="Proteomes" id="UP000250043">
    <property type="component" value="Unassembled WGS sequence"/>
</dbReference>
<dbReference type="PROSITE" id="PS50020">
    <property type="entry name" value="WW_DOMAIN_2"/>
    <property type="match status" value="2"/>
</dbReference>
<organism evidence="7 8">
    <name type="scientific">Obba rivulosa</name>
    <dbReference type="NCBI Taxonomy" id="1052685"/>
    <lineage>
        <taxon>Eukaryota</taxon>
        <taxon>Fungi</taxon>
        <taxon>Dikarya</taxon>
        <taxon>Basidiomycota</taxon>
        <taxon>Agaricomycotina</taxon>
        <taxon>Agaricomycetes</taxon>
        <taxon>Polyporales</taxon>
        <taxon>Gelatoporiaceae</taxon>
        <taxon>Obba</taxon>
    </lineage>
</organism>
<keyword evidence="8" id="KW-1185">Reference proteome</keyword>
<proteinExistence type="predicted"/>
<sequence>MPADQTPCESTPLLDSYQALPDGWEERVSPKGTPYYVDHNTRTTIWVDPRSRTRSGQTLAELGPLPLDWEARMSSNGRVYFVDHNTKTTTWEHPCDIAPSETQL</sequence>
<accession>A0A8E2DQP5</accession>
<keyword evidence="4" id="KW-0539">Nucleus</keyword>
<dbReference type="PANTHER" id="PTHR17616:SF8">
    <property type="entry name" value="TRANSCRIPTIONAL COACTIVATOR YORKIE"/>
    <property type="match status" value="1"/>
</dbReference>
<dbReference type="SUPFAM" id="SSF51045">
    <property type="entry name" value="WW domain"/>
    <property type="match status" value="2"/>
</dbReference>
<evidence type="ECO:0000256" key="2">
    <source>
        <dbReference type="ARBA" id="ARBA00004496"/>
    </source>
</evidence>
<evidence type="ECO:0000313" key="8">
    <source>
        <dbReference type="Proteomes" id="UP000250043"/>
    </source>
</evidence>
<evidence type="ECO:0000313" key="7">
    <source>
        <dbReference type="EMBL" id="OCH94030.1"/>
    </source>
</evidence>
<dbReference type="PANTHER" id="PTHR17616">
    <property type="entry name" value="YES-ASSOCIATED PROTEIN YAP1 FAMILY MEMBER"/>
    <property type="match status" value="1"/>
</dbReference>
<dbReference type="AlphaFoldDB" id="A0A8E2DQP5"/>
<dbReference type="GO" id="GO:0035329">
    <property type="term" value="P:hippo signaling"/>
    <property type="evidence" value="ECO:0007669"/>
    <property type="project" value="TreeGrafter"/>
</dbReference>
<evidence type="ECO:0000259" key="6">
    <source>
        <dbReference type="PROSITE" id="PS50020"/>
    </source>
</evidence>
<protein>
    <recommendedName>
        <fullName evidence="6">WW domain-containing protein</fullName>
    </recommendedName>
</protein>
<dbReference type="CDD" id="cd00201">
    <property type="entry name" value="WW"/>
    <property type="match status" value="2"/>
</dbReference>
<dbReference type="PROSITE" id="PS01159">
    <property type="entry name" value="WW_DOMAIN_1"/>
    <property type="match status" value="1"/>
</dbReference>
<evidence type="ECO:0000256" key="4">
    <source>
        <dbReference type="ARBA" id="ARBA00023242"/>
    </source>
</evidence>
<feature type="domain" description="WW" evidence="6">
    <location>
        <begin position="63"/>
        <end position="96"/>
    </location>
</feature>